<proteinExistence type="predicted"/>
<name>A0AAQ4EN86_AMBAM</name>
<keyword evidence="1" id="KW-0472">Membrane</keyword>
<keyword evidence="3" id="KW-1185">Reference proteome</keyword>
<feature type="transmembrane region" description="Helical" evidence="1">
    <location>
        <begin position="132"/>
        <end position="157"/>
    </location>
</feature>
<feature type="transmembrane region" description="Helical" evidence="1">
    <location>
        <begin position="103"/>
        <end position="120"/>
    </location>
</feature>
<feature type="transmembrane region" description="Helical" evidence="1">
    <location>
        <begin position="75"/>
        <end position="96"/>
    </location>
</feature>
<dbReference type="EMBL" id="JARKHS020013355">
    <property type="protein sequence ID" value="KAK8776111.1"/>
    <property type="molecule type" value="Genomic_DNA"/>
</dbReference>
<reference evidence="2 3" key="1">
    <citation type="journal article" date="2023" name="Arcadia Sci">
        <title>De novo assembly of a long-read Amblyomma americanum tick genome.</title>
        <authorList>
            <person name="Chou S."/>
            <person name="Poskanzer K.E."/>
            <person name="Rollins M."/>
            <person name="Thuy-Boun P.S."/>
        </authorList>
    </citation>
    <scope>NUCLEOTIDE SEQUENCE [LARGE SCALE GENOMIC DNA]</scope>
    <source>
        <strain evidence="2">F_SG_1</strain>
        <tissue evidence="2">Salivary glands</tissue>
    </source>
</reference>
<organism evidence="2 3">
    <name type="scientific">Amblyomma americanum</name>
    <name type="common">Lone star tick</name>
    <dbReference type="NCBI Taxonomy" id="6943"/>
    <lineage>
        <taxon>Eukaryota</taxon>
        <taxon>Metazoa</taxon>
        <taxon>Ecdysozoa</taxon>
        <taxon>Arthropoda</taxon>
        <taxon>Chelicerata</taxon>
        <taxon>Arachnida</taxon>
        <taxon>Acari</taxon>
        <taxon>Parasitiformes</taxon>
        <taxon>Ixodida</taxon>
        <taxon>Ixodoidea</taxon>
        <taxon>Ixodidae</taxon>
        <taxon>Amblyomminae</taxon>
        <taxon>Amblyomma</taxon>
    </lineage>
</organism>
<protein>
    <recommendedName>
        <fullName evidence="4">Solute carrier</fullName>
    </recommendedName>
</protein>
<dbReference type="InterPro" id="IPR045349">
    <property type="entry name" value="SLC41A1-3"/>
</dbReference>
<evidence type="ECO:0000256" key="1">
    <source>
        <dbReference type="SAM" id="Phobius"/>
    </source>
</evidence>
<evidence type="ECO:0000313" key="3">
    <source>
        <dbReference type="Proteomes" id="UP001321473"/>
    </source>
</evidence>
<comment type="caution">
    <text evidence="2">The sequence shown here is derived from an EMBL/GenBank/DDBJ whole genome shotgun (WGS) entry which is preliminary data.</text>
</comment>
<dbReference type="AlphaFoldDB" id="A0AAQ4EN86"/>
<accession>A0AAQ4EN86</accession>
<feature type="transmembrane region" description="Helical" evidence="1">
    <location>
        <begin position="169"/>
        <end position="192"/>
    </location>
</feature>
<gene>
    <name evidence="2" type="ORF">V5799_030544</name>
</gene>
<keyword evidence="1" id="KW-0812">Transmembrane</keyword>
<dbReference type="Proteomes" id="UP001321473">
    <property type="component" value="Unassembled WGS sequence"/>
</dbReference>
<dbReference type="InterPro" id="IPR036739">
    <property type="entry name" value="SLC41_membr_dom_sf"/>
</dbReference>
<sequence>MVKDVMPPSSLPTSVEGSPIFKSDDELAAATPLSSPVSSPPTTGVHSPVTDACVGTAGVDSGIDPSLGAHLTTTAAQVFLPFLLAGVGSTFAGVLLDVVKCQSTVATVVACTLALVKGLALDHNTDLTNVGILFAGALAAVNTASLFLSLVMSAVVVLSAKCRKNPGHIAPAIAASFGDLTTLFLLSAYASLLMRHPYLTPAVILSCLVLLPVWVALASRNSVSREVLRVGWLPIIVALTVSRYAR</sequence>
<evidence type="ECO:0008006" key="4">
    <source>
        <dbReference type="Google" id="ProtNLM"/>
    </source>
</evidence>
<dbReference type="PANTHER" id="PTHR16228:SF7">
    <property type="entry name" value="SLC41A_MGTE INTEGRAL MEMBRANE DOMAIN-CONTAINING PROTEIN"/>
    <property type="match status" value="1"/>
</dbReference>
<dbReference type="GO" id="GO:0008324">
    <property type="term" value="F:monoatomic cation transmembrane transporter activity"/>
    <property type="evidence" value="ECO:0007669"/>
    <property type="project" value="InterPro"/>
</dbReference>
<feature type="transmembrane region" description="Helical" evidence="1">
    <location>
        <begin position="198"/>
        <end position="218"/>
    </location>
</feature>
<evidence type="ECO:0000313" key="2">
    <source>
        <dbReference type="EMBL" id="KAK8776111.1"/>
    </source>
</evidence>
<dbReference type="SUPFAM" id="SSF161093">
    <property type="entry name" value="MgtE membrane domain-like"/>
    <property type="match status" value="1"/>
</dbReference>
<keyword evidence="1" id="KW-1133">Transmembrane helix</keyword>
<dbReference type="PANTHER" id="PTHR16228">
    <property type="entry name" value="DIVALENT CATION TRANSPORTER SOLUTE CARRIER FAMILY 41"/>
    <property type="match status" value="1"/>
</dbReference>
<dbReference type="GO" id="GO:0005886">
    <property type="term" value="C:plasma membrane"/>
    <property type="evidence" value="ECO:0007669"/>
    <property type="project" value="TreeGrafter"/>
</dbReference>